<feature type="region of interest" description="Disordered" evidence="2">
    <location>
        <begin position="1"/>
        <end position="457"/>
    </location>
</feature>
<feature type="compositionally biased region" description="Polar residues" evidence="2">
    <location>
        <begin position="1"/>
        <end position="13"/>
    </location>
</feature>
<feature type="compositionally biased region" description="Low complexity" evidence="2">
    <location>
        <begin position="240"/>
        <end position="259"/>
    </location>
</feature>
<gene>
    <name evidence="3" type="ORF">FJT64_026020</name>
</gene>
<keyword evidence="4" id="KW-1185">Reference proteome</keyword>
<keyword evidence="1" id="KW-0175">Coiled coil</keyword>
<dbReference type="OrthoDB" id="10628426at2759"/>
<dbReference type="Proteomes" id="UP000440578">
    <property type="component" value="Unassembled WGS sequence"/>
</dbReference>
<feature type="region of interest" description="Disordered" evidence="2">
    <location>
        <begin position="470"/>
        <end position="494"/>
    </location>
</feature>
<accession>A0A6A4W5T8</accession>
<evidence type="ECO:0000313" key="4">
    <source>
        <dbReference type="Proteomes" id="UP000440578"/>
    </source>
</evidence>
<feature type="compositionally biased region" description="Polar residues" evidence="2">
    <location>
        <begin position="429"/>
        <end position="438"/>
    </location>
</feature>
<dbReference type="EMBL" id="VIIS01001128">
    <property type="protein sequence ID" value="KAF0301745.1"/>
    <property type="molecule type" value="Genomic_DNA"/>
</dbReference>
<feature type="compositionally biased region" description="Basic and acidic residues" evidence="2">
    <location>
        <begin position="163"/>
        <end position="184"/>
    </location>
</feature>
<feature type="compositionally biased region" description="Polar residues" evidence="2">
    <location>
        <begin position="214"/>
        <end position="234"/>
    </location>
</feature>
<name>A0A6A4W5T8_AMPAM</name>
<feature type="compositionally biased region" description="Polar residues" evidence="2">
    <location>
        <begin position="322"/>
        <end position="343"/>
    </location>
</feature>
<comment type="caution">
    <text evidence="3">The sequence shown here is derived from an EMBL/GenBank/DDBJ whole genome shotgun (WGS) entry which is preliminary data.</text>
</comment>
<organism evidence="3 4">
    <name type="scientific">Amphibalanus amphitrite</name>
    <name type="common">Striped barnacle</name>
    <name type="synonym">Balanus amphitrite</name>
    <dbReference type="NCBI Taxonomy" id="1232801"/>
    <lineage>
        <taxon>Eukaryota</taxon>
        <taxon>Metazoa</taxon>
        <taxon>Ecdysozoa</taxon>
        <taxon>Arthropoda</taxon>
        <taxon>Crustacea</taxon>
        <taxon>Multicrustacea</taxon>
        <taxon>Cirripedia</taxon>
        <taxon>Thoracica</taxon>
        <taxon>Thoracicalcarea</taxon>
        <taxon>Balanomorpha</taxon>
        <taxon>Balanoidea</taxon>
        <taxon>Balanidae</taxon>
        <taxon>Amphibalaninae</taxon>
        <taxon>Amphibalanus</taxon>
    </lineage>
</organism>
<feature type="compositionally biased region" description="Low complexity" evidence="2">
    <location>
        <begin position="279"/>
        <end position="303"/>
    </location>
</feature>
<feature type="region of interest" description="Disordered" evidence="2">
    <location>
        <begin position="644"/>
        <end position="692"/>
    </location>
</feature>
<evidence type="ECO:0000256" key="1">
    <source>
        <dbReference type="SAM" id="Coils"/>
    </source>
</evidence>
<feature type="coiled-coil region" evidence="1">
    <location>
        <begin position="556"/>
        <end position="631"/>
    </location>
</feature>
<feature type="compositionally biased region" description="Low complexity" evidence="2">
    <location>
        <begin position="79"/>
        <end position="109"/>
    </location>
</feature>
<feature type="compositionally biased region" description="Basic and acidic residues" evidence="2">
    <location>
        <begin position="68"/>
        <end position="78"/>
    </location>
</feature>
<feature type="compositionally biased region" description="Polar residues" evidence="2">
    <location>
        <begin position="376"/>
        <end position="398"/>
    </location>
</feature>
<feature type="compositionally biased region" description="Basic and acidic residues" evidence="2">
    <location>
        <begin position="260"/>
        <end position="274"/>
    </location>
</feature>
<sequence length="692" mass="74501">MTSVPVIDSQTDPTEVKGHDEGVEVTAEQPISEQPEQTGPPPEEPKPKKKPWSLRNIGLVQRITRKKPQADNKSEGKPSKSSPSSKETSPQPEEPSPSLQPSSSASQPEGASPTQEPAESVSTPGSTEAASTSQPLEASSTKQDEESVADKSEESSTLVPEKSALETEPEKHSAPQEEVKRSPEEGVPPGAEDVPDHSSAKTDIAVTPEGTKEVPTSSKHIINAGPNHSDSGDNSEAVPVTTGAVTEQTEVTTESSTTESKSEAEEQAPERSSVDKPTSSPKELSPVPEESSSSGGEEAAPSVINASSQAVESPAAARTEKTPSSSNTQSKEASPSPDSNSEGGASRSDPAIQQAPANGSVAEQQPVEDRPATLVTEKQTTASSGPKNVNSVRTVNSSDNKKGQSEVSSSLEGEAKESRSSPAKERTPPSYQHATNGHFSPPEKDHPSTSGVTERNKAVSIEASVVVKDMASPSPQIMDSPAVTSSAEGHIDQSAVELPSTSANQQTAITQLNQLSLQDLCKDMKQSFKQNSLGLQNRLSRLDDRMSAVERMQFLIRKQSEEMQDLKWRMAEAERRSKDDQKKVLIYRRKVKELQNSLQELHVKEAVRVRAEKELERREADRRQIQQQQQQQQPNQIITLTQPMPIFLPSNGYNQNQAAYGEGRRDSQPAASRRGSMFSVKSYRSKKSVAAK</sequence>
<reference evidence="3 4" key="1">
    <citation type="submission" date="2019-07" db="EMBL/GenBank/DDBJ databases">
        <title>Draft genome assembly of a fouling barnacle, Amphibalanus amphitrite (Darwin, 1854): The first reference genome for Thecostraca.</title>
        <authorList>
            <person name="Kim W."/>
        </authorList>
    </citation>
    <scope>NUCLEOTIDE SEQUENCE [LARGE SCALE GENOMIC DNA]</scope>
    <source>
        <strain evidence="3">SNU_AA5</strain>
        <tissue evidence="3">Soma without cirri and trophi</tissue>
    </source>
</reference>
<feature type="compositionally biased region" description="Polar residues" evidence="2">
    <location>
        <begin position="473"/>
        <end position="487"/>
    </location>
</feature>
<feature type="compositionally biased region" description="Basic residues" evidence="2">
    <location>
        <begin position="683"/>
        <end position="692"/>
    </location>
</feature>
<evidence type="ECO:0000256" key="2">
    <source>
        <dbReference type="SAM" id="MobiDB-lite"/>
    </source>
</evidence>
<feature type="compositionally biased region" description="Basic and acidic residues" evidence="2">
    <location>
        <begin position="142"/>
        <end position="154"/>
    </location>
</feature>
<dbReference type="AlphaFoldDB" id="A0A6A4W5T8"/>
<feature type="compositionally biased region" description="Basic and acidic residues" evidence="2">
    <location>
        <begin position="413"/>
        <end position="427"/>
    </location>
</feature>
<proteinExistence type="predicted"/>
<evidence type="ECO:0000313" key="3">
    <source>
        <dbReference type="EMBL" id="KAF0301745.1"/>
    </source>
</evidence>
<protein>
    <submittedName>
        <fullName evidence="3">Uncharacterized protein</fullName>
    </submittedName>
</protein>
<feature type="compositionally biased region" description="Polar residues" evidence="2">
    <location>
        <begin position="112"/>
        <end position="141"/>
    </location>
</feature>